<keyword evidence="1" id="KW-0812">Transmembrane</keyword>
<keyword evidence="1" id="KW-0472">Membrane</keyword>
<protein>
    <recommendedName>
        <fullName evidence="2">TadE-like domain-containing protein</fullName>
    </recommendedName>
</protein>
<reference evidence="3 4" key="1">
    <citation type="submission" date="2013-10" db="EMBL/GenBank/DDBJ databases">
        <authorList>
            <person name="Ichikawa N."/>
            <person name="Kimura A."/>
            <person name="Ohji S."/>
            <person name="Hosoyama A."/>
            <person name="Fujita N."/>
        </authorList>
    </citation>
    <scope>NUCLEOTIDE SEQUENCE [LARGE SCALE GENOMIC DNA]</scope>
    <source>
        <strain evidence="3 4">NBRC 102217</strain>
    </source>
</reference>
<evidence type="ECO:0000313" key="4">
    <source>
        <dbReference type="Proteomes" id="UP000017800"/>
    </source>
</evidence>
<dbReference type="eggNOG" id="COG4961">
    <property type="taxonomic scope" value="Bacteria"/>
</dbReference>
<reference evidence="3 4" key="2">
    <citation type="submission" date="2013-11" db="EMBL/GenBank/DDBJ databases">
        <title>Whole genome shotgun sequence of Vibrio halioticoli NBRC 102217.</title>
        <authorList>
            <person name="Isaki S."/>
            <person name="Kimura A."/>
            <person name="Ohji S."/>
            <person name="Hosoyama A."/>
            <person name="Fujita N."/>
            <person name="Hashimoto M."/>
            <person name="Hosoyama Y."/>
            <person name="Yamazoe A."/>
        </authorList>
    </citation>
    <scope>NUCLEOTIDE SEQUENCE [LARGE SCALE GENOMIC DNA]</scope>
    <source>
        <strain evidence="3 4">NBRC 102217</strain>
    </source>
</reference>
<organism evidence="3 4">
    <name type="scientific">Vibrio halioticoli NBRC 102217</name>
    <dbReference type="NCBI Taxonomy" id="1219072"/>
    <lineage>
        <taxon>Bacteria</taxon>
        <taxon>Pseudomonadati</taxon>
        <taxon>Pseudomonadota</taxon>
        <taxon>Gammaproteobacteria</taxon>
        <taxon>Vibrionales</taxon>
        <taxon>Vibrionaceae</taxon>
        <taxon>Vibrio</taxon>
    </lineage>
</organism>
<dbReference type="AlphaFoldDB" id="V5HK16"/>
<feature type="transmembrane region" description="Helical" evidence="1">
    <location>
        <begin position="28"/>
        <end position="54"/>
    </location>
</feature>
<dbReference type="EMBL" id="BAUJ01000023">
    <property type="protein sequence ID" value="GAD89605.1"/>
    <property type="molecule type" value="Genomic_DNA"/>
</dbReference>
<proteinExistence type="predicted"/>
<dbReference type="Pfam" id="PF07811">
    <property type="entry name" value="TadE"/>
    <property type="match status" value="1"/>
</dbReference>
<dbReference type="Proteomes" id="UP000017800">
    <property type="component" value="Unassembled WGS sequence"/>
</dbReference>
<comment type="caution">
    <text evidence="3">The sequence shown here is derived from an EMBL/GenBank/DDBJ whole genome shotgun (WGS) entry which is preliminary data.</text>
</comment>
<dbReference type="InterPro" id="IPR012902">
    <property type="entry name" value="N_methyl_site"/>
</dbReference>
<keyword evidence="1" id="KW-1133">Transmembrane helix</keyword>
<evidence type="ECO:0000313" key="3">
    <source>
        <dbReference type="EMBL" id="GAD89605.1"/>
    </source>
</evidence>
<keyword evidence="4" id="KW-1185">Reference proteome</keyword>
<gene>
    <name evidence="3" type="ORF">VHA01S_023_00190</name>
</gene>
<dbReference type="InterPro" id="IPR012495">
    <property type="entry name" value="TadE-like_dom"/>
</dbReference>
<sequence>MEVWYILKLSTVSPCIIKIRHKQRGISLVEFSIVFSLFFLLLFTIVDFALFGYVKLTMQHAVREGARYAITGRIDSDPDQENPLRENAVLTVIEHSSIGILEKVMDIKDIRVEDVNGQSVSGFGSPGQLVSIHLDCEWHSLSPLIIPILTDGKYKFTVSATMKNEEFNEQV</sequence>
<name>V5HK16_9VIBR</name>
<feature type="domain" description="TadE-like" evidence="2">
    <location>
        <begin position="25"/>
        <end position="67"/>
    </location>
</feature>
<evidence type="ECO:0000259" key="2">
    <source>
        <dbReference type="Pfam" id="PF07811"/>
    </source>
</evidence>
<evidence type="ECO:0000256" key="1">
    <source>
        <dbReference type="SAM" id="Phobius"/>
    </source>
</evidence>
<dbReference type="PROSITE" id="PS00409">
    <property type="entry name" value="PROKAR_NTER_METHYL"/>
    <property type="match status" value="1"/>
</dbReference>
<dbReference type="OrthoDB" id="5397339at2"/>
<accession>V5HK16</accession>